<dbReference type="Proteomes" id="UP000824106">
    <property type="component" value="Unassembled WGS sequence"/>
</dbReference>
<gene>
    <name evidence="9" type="primary">radC</name>
    <name evidence="9" type="ORF">H9808_02465</name>
</gene>
<evidence type="ECO:0000313" key="10">
    <source>
        <dbReference type="Proteomes" id="UP000824106"/>
    </source>
</evidence>
<dbReference type="EMBL" id="DXAZ01000033">
    <property type="protein sequence ID" value="HIZ70613.1"/>
    <property type="molecule type" value="Genomic_DNA"/>
</dbReference>
<comment type="similarity">
    <text evidence="1 7">Belongs to the UPF0758 family.</text>
</comment>
<dbReference type="InterPro" id="IPR037518">
    <property type="entry name" value="MPN"/>
</dbReference>
<evidence type="ECO:0000256" key="4">
    <source>
        <dbReference type="ARBA" id="ARBA00022801"/>
    </source>
</evidence>
<name>A0A9D2JXV6_9LACT</name>
<dbReference type="PROSITE" id="PS01302">
    <property type="entry name" value="UPF0758"/>
    <property type="match status" value="1"/>
</dbReference>
<evidence type="ECO:0000256" key="2">
    <source>
        <dbReference type="ARBA" id="ARBA00022670"/>
    </source>
</evidence>
<accession>A0A9D2JXV6</accession>
<evidence type="ECO:0000256" key="6">
    <source>
        <dbReference type="ARBA" id="ARBA00023049"/>
    </source>
</evidence>
<evidence type="ECO:0000313" key="9">
    <source>
        <dbReference type="EMBL" id="HIZ70613.1"/>
    </source>
</evidence>
<dbReference type="PANTHER" id="PTHR30471:SF3">
    <property type="entry name" value="UPF0758 PROTEIN YEES-RELATED"/>
    <property type="match status" value="1"/>
</dbReference>
<dbReference type="InterPro" id="IPR046778">
    <property type="entry name" value="UPF0758_N"/>
</dbReference>
<feature type="domain" description="MPN" evidence="8">
    <location>
        <begin position="109"/>
        <end position="231"/>
    </location>
</feature>
<dbReference type="Pfam" id="PF20582">
    <property type="entry name" value="UPF0758_N"/>
    <property type="match status" value="1"/>
</dbReference>
<dbReference type="SUPFAM" id="SSF47781">
    <property type="entry name" value="RuvA domain 2-like"/>
    <property type="match status" value="1"/>
</dbReference>
<sequence>MSKKVQETNIQLIPNNSRPRERLENLGPKALADHELLAILLRTGTKNKNVVNLAMDVLREVEDLHMFRHTSVQELMKIPGIGRIKAIEIMAATELGHRIAVAPQLKEGTVVSSSWVGNYLTNELSNLTQENVVALYLNTKNEIVKKETIFIGSLNTSVAHPREIFKGAIRYSAARIIVAHNHPSGNTEPSEADYSFTRRMVDAGEMMGIEVLDHFIIGENKYLSLKEEGLM</sequence>
<dbReference type="PANTHER" id="PTHR30471">
    <property type="entry name" value="DNA REPAIR PROTEIN RADC"/>
    <property type="match status" value="1"/>
</dbReference>
<evidence type="ECO:0000256" key="5">
    <source>
        <dbReference type="ARBA" id="ARBA00022833"/>
    </source>
</evidence>
<reference evidence="9" key="2">
    <citation type="submission" date="2021-04" db="EMBL/GenBank/DDBJ databases">
        <authorList>
            <person name="Gilroy R."/>
        </authorList>
    </citation>
    <scope>NUCLEOTIDE SEQUENCE</scope>
    <source>
        <strain evidence="9">CHK169-4300</strain>
    </source>
</reference>
<proteinExistence type="inferred from homology"/>
<reference evidence="9" key="1">
    <citation type="journal article" date="2021" name="PeerJ">
        <title>Extensive microbial diversity within the chicken gut microbiome revealed by metagenomics and culture.</title>
        <authorList>
            <person name="Gilroy R."/>
            <person name="Ravi A."/>
            <person name="Getino M."/>
            <person name="Pursley I."/>
            <person name="Horton D.L."/>
            <person name="Alikhan N.F."/>
            <person name="Baker D."/>
            <person name="Gharbi K."/>
            <person name="Hall N."/>
            <person name="Watson M."/>
            <person name="Adriaenssens E.M."/>
            <person name="Foster-Nyarko E."/>
            <person name="Jarju S."/>
            <person name="Secka A."/>
            <person name="Antonio M."/>
            <person name="Oren A."/>
            <person name="Chaudhuri R.R."/>
            <person name="La Ragione R."/>
            <person name="Hildebrand F."/>
            <person name="Pallen M.J."/>
        </authorList>
    </citation>
    <scope>NUCLEOTIDE SEQUENCE</scope>
    <source>
        <strain evidence="9">CHK169-4300</strain>
    </source>
</reference>
<dbReference type="NCBIfam" id="TIGR00608">
    <property type="entry name" value="radc"/>
    <property type="match status" value="1"/>
</dbReference>
<evidence type="ECO:0000256" key="1">
    <source>
        <dbReference type="ARBA" id="ARBA00010243"/>
    </source>
</evidence>
<protein>
    <submittedName>
        <fullName evidence="9">DNA repair protein RadC</fullName>
    </submittedName>
</protein>
<keyword evidence="4" id="KW-0378">Hydrolase</keyword>
<dbReference type="InterPro" id="IPR010994">
    <property type="entry name" value="RuvA_2-like"/>
</dbReference>
<organism evidence="9 10">
    <name type="scientific">Candidatus Atopostipes pullistercoris</name>
    <dbReference type="NCBI Taxonomy" id="2838467"/>
    <lineage>
        <taxon>Bacteria</taxon>
        <taxon>Bacillati</taxon>
        <taxon>Bacillota</taxon>
        <taxon>Bacilli</taxon>
        <taxon>Lactobacillales</taxon>
        <taxon>Carnobacteriaceae</taxon>
        <taxon>Atopostipes</taxon>
    </lineage>
</organism>
<comment type="caution">
    <text evidence="9">The sequence shown here is derived from an EMBL/GenBank/DDBJ whole genome shotgun (WGS) entry which is preliminary data.</text>
</comment>
<dbReference type="InterPro" id="IPR001405">
    <property type="entry name" value="UPF0758"/>
</dbReference>
<dbReference type="PROSITE" id="PS50249">
    <property type="entry name" value="MPN"/>
    <property type="match status" value="1"/>
</dbReference>
<evidence type="ECO:0000256" key="7">
    <source>
        <dbReference type="RuleBase" id="RU003797"/>
    </source>
</evidence>
<evidence type="ECO:0000259" key="8">
    <source>
        <dbReference type="PROSITE" id="PS50249"/>
    </source>
</evidence>
<dbReference type="Pfam" id="PF04002">
    <property type="entry name" value="RadC"/>
    <property type="match status" value="1"/>
</dbReference>
<dbReference type="NCBIfam" id="NF000642">
    <property type="entry name" value="PRK00024.1"/>
    <property type="match status" value="1"/>
</dbReference>
<dbReference type="GO" id="GO:0046872">
    <property type="term" value="F:metal ion binding"/>
    <property type="evidence" value="ECO:0007669"/>
    <property type="project" value="UniProtKB-KW"/>
</dbReference>
<dbReference type="InterPro" id="IPR025657">
    <property type="entry name" value="RadC_JAB"/>
</dbReference>
<dbReference type="GO" id="GO:0006508">
    <property type="term" value="P:proteolysis"/>
    <property type="evidence" value="ECO:0007669"/>
    <property type="project" value="UniProtKB-KW"/>
</dbReference>
<keyword evidence="2" id="KW-0645">Protease</keyword>
<dbReference type="CDD" id="cd08071">
    <property type="entry name" value="MPN_DUF2466"/>
    <property type="match status" value="1"/>
</dbReference>
<dbReference type="InterPro" id="IPR020891">
    <property type="entry name" value="UPF0758_CS"/>
</dbReference>
<keyword evidence="5" id="KW-0862">Zinc</keyword>
<keyword evidence="6" id="KW-0482">Metalloprotease</keyword>
<dbReference type="GO" id="GO:0008237">
    <property type="term" value="F:metallopeptidase activity"/>
    <property type="evidence" value="ECO:0007669"/>
    <property type="project" value="UniProtKB-KW"/>
</dbReference>
<dbReference type="AlphaFoldDB" id="A0A9D2JXV6"/>
<dbReference type="Gene3D" id="3.40.140.10">
    <property type="entry name" value="Cytidine Deaminase, domain 2"/>
    <property type="match status" value="1"/>
</dbReference>
<evidence type="ECO:0000256" key="3">
    <source>
        <dbReference type="ARBA" id="ARBA00022723"/>
    </source>
</evidence>
<keyword evidence="3" id="KW-0479">Metal-binding</keyword>